<accession>A0AAU7MUG2</accession>
<evidence type="ECO:0000256" key="1">
    <source>
        <dbReference type="SAM" id="SignalP"/>
    </source>
</evidence>
<dbReference type="RefSeq" id="WP_349351121.1">
    <property type="nucleotide sequence ID" value="NZ_CP157804.1"/>
</dbReference>
<proteinExistence type="predicted"/>
<evidence type="ECO:0000313" key="3">
    <source>
        <dbReference type="EMBL" id="XBQ22070.1"/>
    </source>
</evidence>
<gene>
    <name evidence="3" type="ORF">ABNE31_10720</name>
</gene>
<dbReference type="AlphaFoldDB" id="A0AAU7MUG2"/>
<dbReference type="GO" id="GO:0016787">
    <property type="term" value="F:hydrolase activity"/>
    <property type="evidence" value="ECO:0007669"/>
    <property type="project" value="UniProtKB-KW"/>
</dbReference>
<dbReference type="EMBL" id="CP157804">
    <property type="protein sequence ID" value="XBQ22070.1"/>
    <property type="molecule type" value="Genomic_DNA"/>
</dbReference>
<dbReference type="InterPro" id="IPR000073">
    <property type="entry name" value="AB_hydrolase_1"/>
</dbReference>
<dbReference type="InterPro" id="IPR050266">
    <property type="entry name" value="AB_hydrolase_sf"/>
</dbReference>
<keyword evidence="1" id="KW-0732">Signal</keyword>
<keyword evidence="3" id="KW-0378">Hydrolase</keyword>
<feature type="domain" description="AB hydrolase-1" evidence="2">
    <location>
        <begin position="36"/>
        <end position="272"/>
    </location>
</feature>
<dbReference type="KEGG" id="fld:ABNE31_10720"/>
<dbReference type="Gene3D" id="3.40.50.1820">
    <property type="entry name" value="alpha/beta hydrolase"/>
    <property type="match status" value="1"/>
</dbReference>
<reference evidence="3" key="1">
    <citation type="submission" date="2024-05" db="EMBL/GenBank/DDBJ databases">
        <title>Draft Genome Sequences of Flagellimonas sp. MMG031 and Marinobacter sp. MMG032 Isolated from the dinoflagellate Symbiodinium pilosum.</title>
        <authorList>
            <person name="Shikuma N.J."/>
            <person name="Farrell M.V."/>
        </authorList>
    </citation>
    <scope>NUCLEOTIDE SEQUENCE</scope>
    <source>
        <strain evidence="3">MMG031</strain>
    </source>
</reference>
<evidence type="ECO:0000259" key="2">
    <source>
        <dbReference type="Pfam" id="PF12697"/>
    </source>
</evidence>
<feature type="signal peptide" evidence="1">
    <location>
        <begin position="1"/>
        <end position="18"/>
    </location>
</feature>
<dbReference type="PANTHER" id="PTHR43798">
    <property type="entry name" value="MONOACYLGLYCEROL LIPASE"/>
    <property type="match status" value="1"/>
</dbReference>
<feature type="chain" id="PRO_5043560214" evidence="1">
    <location>
        <begin position="19"/>
        <end position="281"/>
    </location>
</feature>
<organism evidence="3">
    <name type="scientific">Flagellimonas sp. MMG031</name>
    <dbReference type="NCBI Taxonomy" id="3158549"/>
    <lineage>
        <taxon>Bacteria</taxon>
        <taxon>Pseudomonadati</taxon>
        <taxon>Bacteroidota</taxon>
        <taxon>Flavobacteriia</taxon>
        <taxon>Flavobacteriales</taxon>
        <taxon>Flavobacteriaceae</taxon>
        <taxon>Flagellimonas</taxon>
    </lineage>
</organism>
<protein>
    <submittedName>
        <fullName evidence="3">Alpha/beta hydrolase</fullName>
    </submittedName>
</protein>
<sequence>MKKIYLLFTILLSCATQAQQTHQPIHAQVSGSGAPILLIPGFTVPGDSWEATVNQLEENYECHVLTLAGFGGKSPIEFPWLPKVNASIENYIQENQLNDLIVIGHSLGGTIATWLASRENSQIAKLILVDALPAAGAMMIPNFDPENLAYESPYNNQLLSMTDADFEKMAQGMAQGMSLHPEAQEKIKDWILLSDRKTYVYGYTDYLKLDMREDLKNISIPVTIIAADKPYGKEMVTQTYKNQYANLAQYDLIIAENAAHFVMFDQPEWFMEQIQNIIAAH</sequence>
<dbReference type="InterPro" id="IPR029058">
    <property type="entry name" value="AB_hydrolase_fold"/>
</dbReference>
<dbReference type="SUPFAM" id="SSF53474">
    <property type="entry name" value="alpha/beta-Hydrolases"/>
    <property type="match status" value="1"/>
</dbReference>
<dbReference type="Pfam" id="PF12697">
    <property type="entry name" value="Abhydrolase_6"/>
    <property type="match status" value="1"/>
</dbReference>
<name>A0AAU7MUG2_9FLAO</name>